<feature type="transmembrane region" description="Helical" evidence="1">
    <location>
        <begin position="36"/>
        <end position="55"/>
    </location>
</feature>
<keyword evidence="1" id="KW-0812">Transmembrane</keyword>
<organism evidence="2 3">
    <name type="scientific">Streptomyces pyxinae</name>
    <dbReference type="NCBI Taxonomy" id="2970734"/>
    <lineage>
        <taxon>Bacteria</taxon>
        <taxon>Bacillati</taxon>
        <taxon>Actinomycetota</taxon>
        <taxon>Actinomycetes</taxon>
        <taxon>Kitasatosporales</taxon>
        <taxon>Streptomycetaceae</taxon>
        <taxon>Streptomyces</taxon>
    </lineage>
</organism>
<accession>A0ABT2CB72</accession>
<sequence>MLIVCLSGMVAGLVVPVVLGVLLPDSLYQELSDQVLFWVIATTTLVLCVLVGVRGRRRRAGRSR</sequence>
<keyword evidence="1" id="KW-1133">Transmembrane helix</keyword>
<keyword evidence="3" id="KW-1185">Reference proteome</keyword>
<proteinExistence type="predicted"/>
<protein>
    <submittedName>
        <fullName evidence="2">Uncharacterized protein</fullName>
    </submittedName>
</protein>
<comment type="caution">
    <text evidence="2">The sequence shown here is derived from an EMBL/GenBank/DDBJ whole genome shotgun (WGS) entry which is preliminary data.</text>
</comment>
<dbReference type="RefSeq" id="WP_258785148.1">
    <property type="nucleotide sequence ID" value="NZ_JANUGQ010000001.1"/>
</dbReference>
<evidence type="ECO:0000256" key="1">
    <source>
        <dbReference type="SAM" id="Phobius"/>
    </source>
</evidence>
<evidence type="ECO:0000313" key="2">
    <source>
        <dbReference type="EMBL" id="MCS0634647.1"/>
    </source>
</evidence>
<name>A0ABT2CB72_9ACTN</name>
<dbReference type="Proteomes" id="UP001431313">
    <property type="component" value="Unassembled WGS sequence"/>
</dbReference>
<gene>
    <name evidence="2" type="ORF">NX801_03030</name>
</gene>
<keyword evidence="1" id="KW-0472">Membrane</keyword>
<dbReference type="EMBL" id="JANUGQ010000001">
    <property type="protein sequence ID" value="MCS0634647.1"/>
    <property type="molecule type" value="Genomic_DNA"/>
</dbReference>
<evidence type="ECO:0000313" key="3">
    <source>
        <dbReference type="Proteomes" id="UP001431313"/>
    </source>
</evidence>
<reference evidence="2" key="1">
    <citation type="submission" date="2022-08" db="EMBL/GenBank/DDBJ databases">
        <authorList>
            <person name="Somphong A."/>
            <person name="Phongsopitanun W."/>
        </authorList>
    </citation>
    <scope>NUCLEOTIDE SEQUENCE</scope>
    <source>
        <strain evidence="2">LP05-1</strain>
    </source>
</reference>